<dbReference type="GO" id="GO:0009007">
    <property type="term" value="F:site-specific DNA-methyltransferase (adenine-specific) activity"/>
    <property type="evidence" value="ECO:0007669"/>
    <property type="project" value="UniProtKB-EC"/>
</dbReference>
<protein>
    <recommendedName>
        <fullName evidence="1">site-specific DNA-methyltransferase (adenine-specific)</fullName>
        <ecNumber evidence="1">2.1.1.72</ecNumber>
    </recommendedName>
</protein>
<accession>A0A069D5D2</accession>
<dbReference type="InterPro" id="IPR046819">
    <property type="entry name" value="MmeI_hel"/>
</dbReference>
<evidence type="ECO:0000313" key="9">
    <source>
        <dbReference type="Proteomes" id="UP000027601"/>
    </source>
</evidence>
<sequence>MATTISYQDIEKRLTVFKESFPIEEIPYILLRAFGTTDTYIKRYKDGKGIISGFNGLLIKGLLAYRQVSTEALLSELEMMKDDPVVLRAKPRLLITSDGNSIQAYGPKEEESYDNKLKSLWLDFQFFYPLAGVERYRGVDENPADVKAAEKMAKLHDEIRRYNEFSSGDDLHDLNIFMTRLLFCFFAEDTGIFEENLFTASISRYTQEDGSDLSEYLSACFNIMDKDLRVGVPSVITQFPYVNGGLFHKQISIPKMGYRARKLILECGGLNWKDINPDIFGSMIQAVVSPSQRGSLGMHYTSVPNIMKVIQPLFLDNLYEEFTRIKVSVKGLRQLLVRISKMKFFDPACGSGNFLIIAYKELRKLEILIWKQISSKRAIRNPLCQHSVKSILWNRD</sequence>
<dbReference type="InterPro" id="IPR046817">
    <property type="entry name" value="MmeI_N"/>
</dbReference>
<name>A0A069D5D2_9BACE</name>
<dbReference type="OrthoDB" id="9814572at2"/>
<comment type="catalytic activity">
    <reaction evidence="4">
        <text>a 2'-deoxyadenosine in DNA + S-adenosyl-L-methionine = an N(6)-methyl-2'-deoxyadenosine in DNA + S-adenosyl-L-homocysteine + H(+)</text>
        <dbReference type="Rhea" id="RHEA:15197"/>
        <dbReference type="Rhea" id="RHEA-COMP:12418"/>
        <dbReference type="Rhea" id="RHEA-COMP:12419"/>
        <dbReference type="ChEBI" id="CHEBI:15378"/>
        <dbReference type="ChEBI" id="CHEBI:57856"/>
        <dbReference type="ChEBI" id="CHEBI:59789"/>
        <dbReference type="ChEBI" id="CHEBI:90615"/>
        <dbReference type="ChEBI" id="CHEBI:90616"/>
        <dbReference type="EC" id="2.1.1.72"/>
    </reaction>
</comment>
<keyword evidence="2 8" id="KW-0489">Methyltransferase</keyword>
<dbReference type="Proteomes" id="UP000027601">
    <property type="component" value="Unassembled WGS sequence"/>
</dbReference>
<comment type="caution">
    <text evidence="8">The sequence shown here is derived from an EMBL/GenBank/DDBJ whole genome shotgun (WGS) entry which is preliminary data.</text>
</comment>
<feature type="domain" description="MmeI-like helicase spacer" evidence="6">
    <location>
        <begin position="172"/>
        <end position="247"/>
    </location>
</feature>
<gene>
    <name evidence="8" type="ORF">JCM15093_2794</name>
</gene>
<dbReference type="Pfam" id="PF20465">
    <property type="entry name" value="MmeI_hel"/>
    <property type="match status" value="1"/>
</dbReference>
<dbReference type="SUPFAM" id="SSF53335">
    <property type="entry name" value="S-adenosyl-L-methionine-dependent methyltransferases"/>
    <property type="match status" value="1"/>
</dbReference>
<keyword evidence="9" id="KW-1185">Reference proteome</keyword>
<feature type="domain" description="MmeI-like DNA-methyltransferase" evidence="7">
    <location>
        <begin position="328"/>
        <end position="378"/>
    </location>
</feature>
<evidence type="ECO:0000256" key="3">
    <source>
        <dbReference type="ARBA" id="ARBA00022679"/>
    </source>
</evidence>
<evidence type="ECO:0000256" key="2">
    <source>
        <dbReference type="ARBA" id="ARBA00022603"/>
    </source>
</evidence>
<dbReference type="PANTHER" id="PTHR33841">
    <property type="entry name" value="DNA METHYLTRANSFERASE YEEA-RELATED"/>
    <property type="match status" value="1"/>
</dbReference>
<keyword evidence="3" id="KW-0808">Transferase</keyword>
<dbReference type="Gene3D" id="3.40.50.150">
    <property type="entry name" value="Vaccinia Virus protein VP39"/>
    <property type="match status" value="1"/>
</dbReference>
<dbReference type="PANTHER" id="PTHR33841:SF1">
    <property type="entry name" value="DNA METHYLTRANSFERASE A"/>
    <property type="match status" value="1"/>
</dbReference>
<dbReference type="STRING" id="1121097.GCA_000428125_02723"/>
<dbReference type="GO" id="GO:0032259">
    <property type="term" value="P:methylation"/>
    <property type="evidence" value="ECO:0007669"/>
    <property type="project" value="UniProtKB-KW"/>
</dbReference>
<evidence type="ECO:0000259" key="6">
    <source>
        <dbReference type="Pfam" id="PF20465"/>
    </source>
</evidence>
<feature type="domain" description="MmeI-like N-terminal" evidence="5">
    <location>
        <begin position="19"/>
        <end position="161"/>
    </location>
</feature>
<evidence type="ECO:0000259" key="5">
    <source>
        <dbReference type="Pfam" id="PF20464"/>
    </source>
</evidence>
<reference evidence="8 9" key="1">
    <citation type="journal article" date="2015" name="Microbes Environ.">
        <title>Distribution and evolution of nitrogen fixation genes in the phylum bacteroidetes.</title>
        <authorList>
            <person name="Inoue J."/>
            <person name="Oshima K."/>
            <person name="Suda W."/>
            <person name="Sakamoto M."/>
            <person name="Iino T."/>
            <person name="Noda S."/>
            <person name="Hongoh Y."/>
            <person name="Hattori M."/>
            <person name="Ohkuma M."/>
        </authorList>
    </citation>
    <scope>NUCLEOTIDE SEQUENCE [LARGE SCALE GENOMIC DNA]</scope>
    <source>
        <strain evidence="8 9">JCM 15093</strain>
    </source>
</reference>
<dbReference type="InterPro" id="IPR050953">
    <property type="entry name" value="N4_N6_ade-DNA_methylase"/>
</dbReference>
<dbReference type="RefSeq" id="WP_052000707.1">
    <property type="nucleotide sequence ID" value="NZ_BAJS01000022.1"/>
</dbReference>
<dbReference type="EMBL" id="BAJS01000022">
    <property type="protein sequence ID" value="GAK37540.1"/>
    <property type="molecule type" value="Genomic_DNA"/>
</dbReference>
<dbReference type="InterPro" id="IPR046816">
    <property type="entry name" value="MmeI_Mtase"/>
</dbReference>
<dbReference type="InterPro" id="IPR029063">
    <property type="entry name" value="SAM-dependent_MTases_sf"/>
</dbReference>
<dbReference type="Pfam" id="PF20473">
    <property type="entry name" value="MmeI_Mtase"/>
    <property type="match status" value="1"/>
</dbReference>
<evidence type="ECO:0000313" key="8">
    <source>
        <dbReference type="EMBL" id="GAK37540.1"/>
    </source>
</evidence>
<proteinExistence type="predicted"/>
<dbReference type="AlphaFoldDB" id="A0A069D5D2"/>
<dbReference type="eggNOG" id="COG1002">
    <property type="taxonomic scope" value="Bacteria"/>
</dbReference>
<dbReference type="Pfam" id="PF20464">
    <property type="entry name" value="MmeI_N"/>
    <property type="match status" value="1"/>
</dbReference>
<dbReference type="EC" id="2.1.1.72" evidence="1"/>
<evidence type="ECO:0000256" key="1">
    <source>
        <dbReference type="ARBA" id="ARBA00011900"/>
    </source>
</evidence>
<evidence type="ECO:0000256" key="4">
    <source>
        <dbReference type="ARBA" id="ARBA00047942"/>
    </source>
</evidence>
<evidence type="ECO:0000259" key="7">
    <source>
        <dbReference type="Pfam" id="PF20473"/>
    </source>
</evidence>
<organism evidence="8 9">
    <name type="scientific">Bacteroides graminisolvens DSM 19988 = JCM 15093</name>
    <dbReference type="NCBI Taxonomy" id="1121097"/>
    <lineage>
        <taxon>Bacteria</taxon>
        <taxon>Pseudomonadati</taxon>
        <taxon>Bacteroidota</taxon>
        <taxon>Bacteroidia</taxon>
        <taxon>Bacteroidales</taxon>
        <taxon>Bacteroidaceae</taxon>
        <taxon>Bacteroides</taxon>
    </lineage>
</organism>